<feature type="compositionally biased region" description="Polar residues" evidence="2">
    <location>
        <begin position="147"/>
        <end position="158"/>
    </location>
</feature>
<feature type="region of interest" description="Disordered" evidence="2">
    <location>
        <begin position="221"/>
        <end position="436"/>
    </location>
</feature>
<dbReference type="AlphaFoldDB" id="A0A2G8Y5E4"/>
<sequence>MRFWSILACLRACSCPCFYVCIREILCGVRTLCFSHFPISSQQCQETLETLNVTLDACTAEIKQTQQTLDSLDPELRLLRSAQLEVYRRNGAAQKKLLRQALQLLEKMRLLCPSERDTAYLEALDEEREVYLHLLEVLNKAAKTEAQEQLQQPENAQNKRSHAEGNQGDSECVELSLGEEDAFDKRFFDEFFSDAEASTAEHQDAQTPPLEGNQTADILSPSERRDAEETGVSFGTSPRGHRTSKSPRRERRDSAASSPVSLCERRENVLSSGDEVEGEQQIERRRIQEERPCVDTRSPPCAALEVRVSEEESACEVEETSKEGKLSGSDVLSPRLLEHPRRADSEGQTEKQPEEAFPESREEAGRTSLVAQHSGERNGESREKGRDFAQMKSANNEKQERGSEVVNSLQNVGAEDGEEGDPVVASMQRVKTEEGQQRAQLLRQQELLGLLQEQLLEEEAYATDEDVSFASDLKEQIRNVQAAMDETGKQIDKLREERMQLEQKAAEVYRHHAAGDAGAADSQVSQPSDLREAKTDFDPVSCHRQSSFSFVSTGKKLESATLKATAEEAHVQRASSCDDHLHGQQASNEASAACTLFAGMQFKKRETRETAGREDRQERRETERTQETTGGDHRRGAELLRVEPERPGNSDRRAQEIEGDSSRGNEDTQTDAAIAKTRGFREAREDSSQLNNERRRSIESDRTLVANEQGAASSNGDASTHHTD</sequence>
<feature type="coiled-coil region" evidence="1">
    <location>
        <begin position="470"/>
        <end position="511"/>
    </location>
</feature>
<keyword evidence="3" id="KW-0732">Signal</keyword>
<feature type="compositionally biased region" description="Basic and acidic residues" evidence="2">
    <location>
        <begin position="605"/>
        <end position="666"/>
    </location>
</feature>
<feature type="compositionally biased region" description="Basic residues" evidence="2">
    <location>
        <begin position="239"/>
        <end position="249"/>
    </location>
</feature>
<dbReference type="Proteomes" id="UP000236343">
    <property type="component" value="Unassembled WGS sequence"/>
</dbReference>
<organism evidence="4 5">
    <name type="scientific">Toxoplasma gondii COUG</name>
    <dbReference type="NCBI Taxonomy" id="1074873"/>
    <lineage>
        <taxon>Eukaryota</taxon>
        <taxon>Sar</taxon>
        <taxon>Alveolata</taxon>
        <taxon>Apicomplexa</taxon>
        <taxon>Conoidasida</taxon>
        <taxon>Coccidia</taxon>
        <taxon>Eucoccidiorida</taxon>
        <taxon>Eimeriorina</taxon>
        <taxon>Sarcocystidae</taxon>
        <taxon>Toxoplasma</taxon>
    </lineage>
</organism>
<feature type="signal peptide" evidence="3">
    <location>
        <begin position="1"/>
        <end position="19"/>
    </location>
</feature>
<feature type="region of interest" description="Disordered" evidence="2">
    <location>
        <begin position="197"/>
        <end position="216"/>
    </location>
</feature>
<accession>A0A2G8Y5E4</accession>
<evidence type="ECO:0000313" key="4">
    <source>
        <dbReference type="EMBL" id="PIM02491.1"/>
    </source>
</evidence>
<gene>
    <name evidence="4" type="ORF">TGCOUG_240220B</name>
</gene>
<proteinExistence type="predicted"/>
<protein>
    <submittedName>
        <fullName evidence="4">Uncharacterized protein</fullName>
    </submittedName>
</protein>
<name>A0A2G8Y5E4_TOXGO</name>
<feature type="compositionally biased region" description="Basic and acidic residues" evidence="2">
    <location>
        <begin position="679"/>
        <end position="702"/>
    </location>
</feature>
<feature type="region of interest" description="Disordered" evidence="2">
    <location>
        <begin position="515"/>
        <end position="538"/>
    </location>
</feature>
<feature type="compositionally biased region" description="Basic and acidic residues" evidence="2">
    <location>
        <begin position="374"/>
        <end position="403"/>
    </location>
</feature>
<evidence type="ECO:0000256" key="1">
    <source>
        <dbReference type="SAM" id="Coils"/>
    </source>
</evidence>
<dbReference type="VEuPathDB" id="ToxoDB:TGCOUG_240220B"/>
<keyword evidence="1" id="KW-0175">Coiled coil</keyword>
<feature type="region of interest" description="Disordered" evidence="2">
    <location>
        <begin position="605"/>
        <end position="724"/>
    </location>
</feature>
<feature type="compositionally biased region" description="Basic and acidic residues" evidence="2">
    <location>
        <begin position="281"/>
        <end position="294"/>
    </location>
</feature>
<feature type="region of interest" description="Disordered" evidence="2">
    <location>
        <begin position="145"/>
        <end position="172"/>
    </location>
</feature>
<comment type="caution">
    <text evidence="4">The sequence shown here is derived from an EMBL/GenBank/DDBJ whole genome shotgun (WGS) entry which is preliminary data.</text>
</comment>
<feature type="chain" id="PRO_5013735404" evidence="3">
    <location>
        <begin position="20"/>
        <end position="724"/>
    </location>
</feature>
<reference evidence="4 5" key="1">
    <citation type="journal article" date="2016" name="Nat. Commun.">
        <title>Local admixture of amplified and diversified secreted pathogenesis determinants shapes mosaic Toxoplasma gondii genomes.</title>
        <authorList>
            <person name="Lorenzi H."/>
            <person name="Khan A."/>
            <person name="Behnke M.S."/>
            <person name="Namasivayam S."/>
            <person name="Swapna L.S."/>
            <person name="Hadjithomas M."/>
            <person name="Karamycheva S."/>
            <person name="Pinney D."/>
            <person name="Brunk B.P."/>
            <person name="Ajioka J.W."/>
            <person name="Ajzenberg D."/>
            <person name="Boothroyd J.C."/>
            <person name="Boyle J.P."/>
            <person name="Darde M.L."/>
            <person name="Diaz-Miranda M.A."/>
            <person name="Dubey J.P."/>
            <person name="Fritz H.M."/>
            <person name="Gennari S.M."/>
            <person name="Gregory B.D."/>
            <person name="Kim K."/>
            <person name="Saeij J.P."/>
            <person name="Su C."/>
            <person name="White M.W."/>
            <person name="Zhu X.Q."/>
            <person name="Howe D.K."/>
            <person name="Rosenthal B.M."/>
            <person name="Grigg M.E."/>
            <person name="Parkinson J."/>
            <person name="Liu L."/>
            <person name="Kissinger J.C."/>
            <person name="Roos D.S."/>
            <person name="Sibley L.D."/>
        </authorList>
    </citation>
    <scope>NUCLEOTIDE SEQUENCE [LARGE SCALE GENOMIC DNA]</scope>
    <source>
        <strain evidence="4 5">COUG</strain>
    </source>
</reference>
<dbReference type="EMBL" id="AGQR02001158">
    <property type="protein sequence ID" value="PIM02491.1"/>
    <property type="molecule type" value="Genomic_DNA"/>
</dbReference>
<evidence type="ECO:0000256" key="3">
    <source>
        <dbReference type="SAM" id="SignalP"/>
    </source>
</evidence>
<evidence type="ECO:0000313" key="5">
    <source>
        <dbReference type="Proteomes" id="UP000236343"/>
    </source>
</evidence>
<feature type="compositionally biased region" description="Basic and acidic residues" evidence="2">
    <location>
        <begin position="336"/>
        <end position="365"/>
    </location>
</feature>
<evidence type="ECO:0000256" key="2">
    <source>
        <dbReference type="SAM" id="MobiDB-lite"/>
    </source>
</evidence>